<dbReference type="PROSITE" id="PS51354">
    <property type="entry name" value="GLUTAREDOXIN_2"/>
    <property type="match status" value="1"/>
</dbReference>
<evidence type="ECO:0000256" key="3">
    <source>
        <dbReference type="PIRSR" id="PIRSR637944-1"/>
    </source>
</evidence>
<dbReference type="OrthoDB" id="9800621at2"/>
<dbReference type="RefSeq" id="WP_089074765.1">
    <property type="nucleotide sequence ID" value="NZ_CBCSAM010000003.1"/>
</dbReference>
<name>A0A220VHM4_9GAMM</name>
<dbReference type="InterPro" id="IPR037944">
    <property type="entry name" value="PRX5-like"/>
</dbReference>
<dbReference type="PANTHER" id="PTHR10430">
    <property type="entry name" value="PEROXIREDOXIN"/>
    <property type="match status" value="1"/>
</dbReference>
<feature type="domain" description="Thioredoxin" evidence="4">
    <location>
        <begin position="3"/>
        <end position="167"/>
    </location>
</feature>
<dbReference type="Gene3D" id="3.40.30.10">
    <property type="entry name" value="Glutaredoxin"/>
    <property type="match status" value="2"/>
</dbReference>
<dbReference type="InterPro" id="IPR013740">
    <property type="entry name" value="Redoxin"/>
</dbReference>
<evidence type="ECO:0000256" key="2">
    <source>
        <dbReference type="ARBA" id="ARBA00023002"/>
    </source>
</evidence>
<dbReference type="PRINTS" id="PR00160">
    <property type="entry name" value="GLUTAREDOXIN"/>
</dbReference>
<protein>
    <submittedName>
        <fullName evidence="5">Glutathione peroxidase</fullName>
    </submittedName>
</protein>
<dbReference type="PANTHER" id="PTHR10430:SF16">
    <property type="entry name" value="PEROXIREDOXIN-5, MITOCHONDRIAL"/>
    <property type="match status" value="1"/>
</dbReference>
<dbReference type="GO" id="GO:0042744">
    <property type="term" value="P:hydrogen peroxide catabolic process"/>
    <property type="evidence" value="ECO:0007669"/>
    <property type="project" value="TreeGrafter"/>
</dbReference>
<dbReference type="KEGG" id="pmai:CF386_12530"/>
<evidence type="ECO:0000259" key="4">
    <source>
        <dbReference type="PROSITE" id="PS51352"/>
    </source>
</evidence>
<dbReference type="InterPro" id="IPR014025">
    <property type="entry name" value="Glutaredoxin_subgr"/>
</dbReference>
<evidence type="ECO:0000256" key="1">
    <source>
        <dbReference type="ARBA" id="ARBA00022559"/>
    </source>
</evidence>
<proteinExistence type="predicted"/>
<dbReference type="InterPro" id="IPR013766">
    <property type="entry name" value="Thioredoxin_domain"/>
</dbReference>
<dbReference type="SUPFAM" id="SSF52833">
    <property type="entry name" value="Thioredoxin-like"/>
    <property type="match status" value="1"/>
</dbReference>
<dbReference type="CDD" id="cd03013">
    <property type="entry name" value="PRX5_like"/>
    <property type="match status" value="1"/>
</dbReference>
<keyword evidence="6" id="KW-1185">Reference proteome</keyword>
<dbReference type="AlphaFoldDB" id="A0A220VHM4"/>
<dbReference type="GO" id="GO:0005737">
    <property type="term" value="C:cytoplasm"/>
    <property type="evidence" value="ECO:0007669"/>
    <property type="project" value="TreeGrafter"/>
</dbReference>
<dbReference type="EMBL" id="CP022356">
    <property type="protein sequence ID" value="ASK79857.1"/>
    <property type="molecule type" value="Genomic_DNA"/>
</dbReference>
<dbReference type="GO" id="GO:0034599">
    <property type="term" value="P:cellular response to oxidative stress"/>
    <property type="evidence" value="ECO:0007669"/>
    <property type="project" value="InterPro"/>
</dbReference>
<dbReference type="Proteomes" id="UP000242175">
    <property type="component" value="Chromosome small"/>
</dbReference>
<dbReference type="InterPro" id="IPR036249">
    <property type="entry name" value="Thioredoxin-like_sf"/>
</dbReference>
<dbReference type="Pfam" id="PF00462">
    <property type="entry name" value="Glutaredoxin"/>
    <property type="match status" value="1"/>
</dbReference>
<dbReference type="InterPro" id="IPR002109">
    <property type="entry name" value="Glutaredoxin"/>
</dbReference>
<dbReference type="PROSITE" id="PS51352">
    <property type="entry name" value="THIOREDOXIN_2"/>
    <property type="match status" value="1"/>
</dbReference>
<gene>
    <name evidence="5" type="ORF">CF386_12530</name>
</gene>
<evidence type="ECO:0000313" key="5">
    <source>
        <dbReference type="EMBL" id="ASK79857.1"/>
    </source>
</evidence>
<feature type="active site" description="Cysteine sulfenic acid (-SOH) intermediate" evidence="3">
    <location>
        <position position="49"/>
    </location>
</feature>
<accession>A0A220VHM4</accession>
<reference evidence="5 6" key="1">
    <citation type="journal article" date="2016" name="Int. J. Syst. Evol. Microbiol.">
        <title>Paraphotobacterium marinum gen. nov., sp. nov., a member of the family Vibrionaceae, isolated from surface seawater.</title>
        <authorList>
            <person name="Huang Z."/>
            <person name="Dong C."/>
            <person name="Shao Z."/>
        </authorList>
    </citation>
    <scope>NUCLEOTIDE SEQUENCE [LARGE SCALE GENOMIC DNA]</scope>
    <source>
        <strain evidence="5 6">NSCS20N07D</strain>
    </source>
</reference>
<organism evidence="5 6">
    <name type="scientific">Paraphotobacterium marinum</name>
    <dbReference type="NCBI Taxonomy" id="1755811"/>
    <lineage>
        <taxon>Bacteria</taxon>
        <taxon>Pseudomonadati</taxon>
        <taxon>Pseudomonadota</taxon>
        <taxon>Gammaproteobacteria</taxon>
        <taxon>Vibrionales</taxon>
        <taxon>Vibrionaceae</taxon>
        <taxon>Paraphotobacterium</taxon>
    </lineage>
</organism>
<sequence>MSQQYPKEIPNVTIKIHENDNWQDFNTKDFFANKNVILFGLPGAFTPTCSNSHVPRFNELYPVFKEFGIDEILCLSVNDTFVMNAWKKDQHAEKIFFLPDGNADFTKAMNLVVDDRHLGFGDRSRRYSMLVRNGQIEKMFVEEDVPGDPYKVSDADTMLKYIAPEYKLSDINVLTREGCPYCAKAKKLLKDNKMLFSELVLNKDISLSQLKAMSGRTSVPQVFIDGKHIGGSDDLEKYLK</sequence>
<dbReference type="Pfam" id="PF08534">
    <property type="entry name" value="Redoxin"/>
    <property type="match status" value="1"/>
</dbReference>
<keyword evidence="2" id="KW-0560">Oxidoreductase</keyword>
<dbReference type="GO" id="GO:0008379">
    <property type="term" value="F:thioredoxin peroxidase activity"/>
    <property type="evidence" value="ECO:0007669"/>
    <property type="project" value="InterPro"/>
</dbReference>
<keyword evidence="1 5" id="KW-0575">Peroxidase</keyword>
<evidence type="ECO:0000313" key="6">
    <source>
        <dbReference type="Proteomes" id="UP000242175"/>
    </source>
</evidence>
<dbReference type="GO" id="GO:0045454">
    <property type="term" value="P:cell redox homeostasis"/>
    <property type="evidence" value="ECO:0007669"/>
    <property type="project" value="TreeGrafter"/>
</dbReference>